<dbReference type="AlphaFoldDB" id="A0A1F5EIA7"/>
<dbReference type="PANTHER" id="PTHR32432:SF3">
    <property type="entry name" value="ETHANOLAMINE UTILIZATION PROTEIN EUTJ"/>
    <property type="match status" value="1"/>
</dbReference>
<name>A0A1F5EIA7_9BACT</name>
<dbReference type="Gene3D" id="3.30.420.40">
    <property type="match status" value="2"/>
</dbReference>
<dbReference type="PIRSF" id="PIRSF019169">
    <property type="entry name" value="PilM"/>
    <property type="match status" value="1"/>
</dbReference>
<dbReference type="Proteomes" id="UP000179003">
    <property type="component" value="Unassembled WGS sequence"/>
</dbReference>
<dbReference type="PANTHER" id="PTHR32432">
    <property type="entry name" value="CELL DIVISION PROTEIN FTSA-RELATED"/>
    <property type="match status" value="1"/>
</dbReference>
<reference evidence="1 2" key="1">
    <citation type="journal article" date="2016" name="Nat. Commun.">
        <title>Thousands of microbial genomes shed light on interconnected biogeochemical processes in an aquifer system.</title>
        <authorList>
            <person name="Anantharaman K."/>
            <person name="Brown C.T."/>
            <person name="Hug L.A."/>
            <person name="Sharon I."/>
            <person name="Castelle C.J."/>
            <person name="Probst A.J."/>
            <person name="Thomas B.C."/>
            <person name="Singh A."/>
            <person name="Wilkins M.J."/>
            <person name="Karaoz U."/>
            <person name="Brodie E.L."/>
            <person name="Williams K.H."/>
            <person name="Hubbard S.S."/>
            <person name="Banfield J.F."/>
        </authorList>
    </citation>
    <scope>NUCLEOTIDE SEQUENCE [LARGE SCALE GENOMIC DNA]</scope>
</reference>
<dbReference type="Gene3D" id="3.30.1490.300">
    <property type="match status" value="1"/>
</dbReference>
<evidence type="ECO:0008006" key="3">
    <source>
        <dbReference type="Google" id="ProtNLM"/>
    </source>
</evidence>
<proteinExistence type="predicted"/>
<accession>A0A1F5EIA7</accession>
<evidence type="ECO:0000313" key="1">
    <source>
        <dbReference type="EMBL" id="OGD67169.1"/>
    </source>
</evidence>
<evidence type="ECO:0000313" key="2">
    <source>
        <dbReference type="Proteomes" id="UP000179003"/>
    </source>
</evidence>
<dbReference type="InterPro" id="IPR050696">
    <property type="entry name" value="FtsA/MreB"/>
</dbReference>
<dbReference type="STRING" id="1797582.A2442_02130"/>
<dbReference type="Pfam" id="PF11104">
    <property type="entry name" value="PilM_2"/>
    <property type="match status" value="2"/>
</dbReference>
<dbReference type="InterPro" id="IPR005883">
    <property type="entry name" value="PilM"/>
</dbReference>
<organism evidence="1 2">
    <name type="scientific">Candidatus Campbellbacteria bacterium RIFOXYC2_FULL_35_25</name>
    <dbReference type="NCBI Taxonomy" id="1797582"/>
    <lineage>
        <taxon>Bacteria</taxon>
        <taxon>Candidatus Campbelliibacteriota</taxon>
    </lineage>
</organism>
<gene>
    <name evidence="1" type="ORF">A2442_02130</name>
</gene>
<dbReference type="InterPro" id="IPR043129">
    <property type="entry name" value="ATPase_NBD"/>
</dbReference>
<sequence>MGNLLKNLFAKKGDSFLGVDIGDSSIKVVQLKKVKGVVVLDTYGELALGPYANIEKGRATSLSSSDIAKALVTLIKESSINTNDCGVSIPLKSSLIFVMSLPNVSEKQLAQMIPIEARKYIPVPIAEVDLDWRVIHHEETKVSSFMSDDNSDDKPLGYESSGKKEKIDVLVVAIHKDTILKQKEIIEGAGLNLAFLEIEIFSTIRSVAGQNISVFSILDMGSSVSKLYIIEKGIIQDSHIIDRGSQDITLNISRSLGISVADAEEQKRKIGVEYSQPFEKEVSDIVSSNMEYILISANRILLNYQKKRKKSIDKLFITGGGAIAKGLTPFSASIVDVDIEIADPFGKIETPAFLDTLLKQVGPEFAVAIGLATRGLQQFKD</sequence>
<protein>
    <recommendedName>
        <fullName evidence="3">SHS2 domain-containing protein</fullName>
    </recommendedName>
</protein>
<dbReference type="SUPFAM" id="SSF53067">
    <property type="entry name" value="Actin-like ATPase domain"/>
    <property type="match status" value="2"/>
</dbReference>
<dbReference type="EMBL" id="MFAE01000008">
    <property type="protein sequence ID" value="OGD67169.1"/>
    <property type="molecule type" value="Genomic_DNA"/>
</dbReference>
<comment type="caution">
    <text evidence="1">The sequence shown here is derived from an EMBL/GenBank/DDBJ whole genome shotgun (WGS) entry which is preliminary data.</text>
</comment>
<dbReference type="CDD" id="cd24049">
    <property type="entry name" value="ASKHA_NBD_PilM"/>
    <property type="match status" value="1"/>
</dbReference>